<keyword evidence="1" id="KW-0472">Membrane</keyword>
<dbReference type="EMBL" id="MFBF01000048">
    <property type="protein sequence ID" value="OGD90299.1"/>
    <property type="molecule type" value="Genomic_DNA"/>
</dbReference>
<organism evidence="2 3">
    <name type="scientific">Candidatus Curtissbacteria bacterium RIFCSPHIGHO2_02_FULL_42_15</name>
    <dbReference type="NCBI Taxonomy" id="1797716"/>
    <lineage>
        <taxon>Bacteria</taxon>
        <taxon>Candidatus Curtissiibacteriota</taxon>
    </lineage>
</organism>
<dbReference type="STRING" id="1797716.A3D07_03905"/>
<accession>A0A1F5GEL8</accession>
<keyword evidence="1" id="KW-0812">Transmembrane</keyword>
<reference evidence="2 3" key="1">
    <citation type="journal article" date="2016" name="Nat. Commun.">
        <title>Thousands of microbial genomes shed light on interconnected biogeochemical processes in an aquifer system.</title>
        <authorList>
            <person name="Anantharaman K."/>
            <person name="Brown C.T."/>
            <person name="Hug L.A."/>
            <person name="Sharon I."/>
            <person name="Castelle C.J."/>
            <person name="Probst A.J."/>
            <person name="Thomas B.C."/>
            <person name="Singh A."/>
            <person name="Wilkins M.J."/>
            <person name="Karaoz U."/>
            <person name="Brodie E.L."/>
            <person name="Williams K.H."/>
            <person name="Hubbard S.S."/>
            <person name="Banfield J.F."/>
        </authorList>
    </citation>
    <scope>NUCLEOTIDE SEQUENCE [LARGE SCALE GENOMIC DNA]</scope>
</reference>
<protein>
    <submittedName>
        <fullName evidence="2">Uncharacterized protein</fullName>
    </submittedName>
</protein>
<name>A0A1F5GEL8_9BACT</name>
<sequence length="86" mass="10146">MKKLKNILNDNKIIVVIIVLVIAWFYWFQLRPASIRSSCMKISRENTALLGTTDSFEQLEWSKKIEVQNETMEKAYQRCLHDKGLK</sequence>
<feature type="transmembrane region" description="Helical" evidence="1">
    <location>
        <begin position="12"/>
        <end position="30"/>
    </location>
</feature>
<evidence type="ECO:0000313" key="3">
    <source>
        <dbReference type="Proteomes" id="UP000177124"/>
    </source>
</evidence>
<dbReference type="AlphaFoldDB" id="A0A1F5GEL8"/>
<gene>
    <name evidence="2" type="ORF">A3D07_03905</name>
</gene>
<evidence type="ECO:0000313" key="2">
    <source>
        <dbReference type="EMBL" id="OGD90299.1"/>
    </source>
</evidence>
<evidence type="ECO:0000256" key="1">
    <source>
        <dbReference type="SAM" id="Phobius"/>
    </source>
</evidence>
<proteinExistence type="predicted"/>
<dbReference type="Proteomes" id="UP000177124">
    <property type="component" value="Unassembled WGS sequence"/>
</dbReference>
<comment type="caution">
    <text evidence="2">The sequence shown here is derived from an EMBL/GenBank/DDBJ whole genome shotgun (WGS) entry which is preliminary data.</text>
</comment>
<keyword evidence="1" id="KW-1133">Transmembrane helix</keyword>